<dbReference type="GO" id="GO:0005524">
    <property type="term" value="F:ATP binding"/>
    <property type="evidence" value="ECO:0007669"/>
    <property type="project" value="InterPro"/>
</dbReference>
<dbReference type="InterPro" id="IPR029710">
    <property type="entry name" value="LIG4"/>
</dbReference>
<dbReference type="EMBL" id="CP002214">
    <property type="protein sequence ID" value="ADO59962.1"/>
    <property type="molecule type" value="Genomic_DNA"/>
</dbReference>
<name>E3ELD0_PAEPS</name>
<geneLocation type="plasmid" evidence="2 3">
    <name>pSC2</name>
</geneLocation>
<protein>
    <recommendedName>
        <fullName evidence="1">ATP-dependent DNA ligase family profile domain-containing protein</fullName>
    </recommendedName>
</protein>
<evidence type="ECO:0000313" key="2">
    <source>
        <dbReference type="EMBL" id="ADO59962.1"/>
    </source>
</evidence>
<dbReference type="Pfam" id="PF01068">
    <property type="entry name" value="DNA_ligase_A_M"/>
    <property type="match status" value="1"/>
</dbReference>
<dbReference type="PATRIC" id="fig|886882.15.peg.6016"/>
<sequence length="288" mass="33505">MLNKPFRPMILQKSEKVPSDKRFLHQYKWDGHRLLFHYDRGKVRLFTREMNECTHQYPELQSIQLPVESCILDGECIVLDPLLSPPMPCFESVMTRFHASKEISIQKYMNSLPAHFVVWDMVFLNGKPIHQLALTKRLELLEDVVAPDSRISITPSYDDGEMLFENITKIGGEGVVSKPKESKYKFGSCSDHNAWYKTKNYQYEIVEIGGIRKAKFGWSLLHKGKYVGVLEFPPPKEISKAFFKVAKQIVIKETMEWITLEPILRCKVKFQCYSKSGKMRSPSFIEFI</sequence>
<dbReference type="HOGENOM" id="CLU_008325_4_0_9"/>
<dbReference type="GO" id="GO:0006310">
    <property type="term" value="P:DNA recombination"/>
    <property type="evidence" value="ECO:0007669"/>
    <property type="project" value="InterPro"/>
</dbReference>
<dbReference type="PANTHER" id="PTHR45997">
    <property type="entry name" value="DNA LIGASE 4"/>
    <property type="match status" value="1"/>
</dbReference>
<evidence type="ECO:0000259" key="1">
    <source>
        <dbReference type="Pfam" id="PF01068"/>
    </source>
</evidence>
<keyword evidence="2" id="KW-0614">Plasmid</keyword>
<dbReference type="Proteomes" id="UP000006868">
    <property type="component" value="Plasmid pSC2"/>
</dbReference>
<dbReference type="AlphaFoldDB" id="E3ELD0"/>
<dbReference type="KEGG" id="ppm:PPSC2_28365"/>
<proteinExistence type="predicted"/>
<dbReference type="GO" id="GO:0006303">
    <property type="term" value="P:double-strand break repair via nonhomologous end joining"/>
    <property type="evidence" value="ECO:0007669"/>
    <property type="project" value="TreeGrafter"/>
</dbReference>
<dbReference type="eggNOG" id="COG1793">
    <property type="taxonomic scope" value="Bacteria"/>
</dbReference>
<evidence type="ECO:0000313" key="3">
    <source>
        <dbReference type="Proteomes" id="UP000006868"/>
    </source>
</evidence>
<accession>E3ELD0</accession>
<reference evidence="2 3" key="1">
    <citation type="journal article" date="2011" name="J. Bacteriol.">
        <title>Complete genome sequence of Paenibacillus polymyxa SC2, a strain of plant growth-promoting Rhizobacterium with broad-spectrum antimicrobial activity.</title>
        <authorList>
            <person name="Ma M."/>
            <person name="Wang C."/>
            <person name="Ding Y."/>
            <person name="Li L."/>
            <person name="Shen D."/>
            <person name="Jiang X."/>
            <person name="Guan D."/>
            <person name="Cao F."/>
            <person name="Chen H."/>
            <person name="Feng R."/>
            <person name="Wang X."/>
            <person name="Ge Y."/>
            <person name="Yao L."/>
            <person name="Bing X."/>
            <person name="Yang X."/>
            <person name="Li J."/>
            <person name="Du B."/>
        </authorList>
    </citation>
    <scope>NUCLEOTIDE SEQUENCE [LARGE SCALE GENOMIC DNA]</scope>
    <source>
        <strain evidence="2 3">SC2</strain>
        <plasmid evidence="3">pSC2</plasmid>
    </source>
</reference>
<gene>
    <name evidence="2" type="ORF">PPSC2_28365</name>
</gene>
<dbReference type="Gene3D" id="3.30.470.30">
    <property type="entry name" value="DNA ligase/mRNA capping enzyme"/>
    <property type="match status" value="1"/>
</dbReference>
<organism evidence="2 3">
    <name type="scientific">Paenibacillus polymyxa (strain SC2)</name>
    <name type="common">Bacillus polymyxa</name>
    <dbReference type="NCBI Taxonomy" id="886882"/>
    <lineage>
        <taxon>Bacteria</taxon>
        <taxon>Bacillati</taxon>
        <taxon>Bacillota</taxon>
        <taxon>Bacilli</taxon>
        <taxon>Bacillales</taxon>
        <taxon>Paenibacillaceae</taxon>
        <taxon>Paenibacillus</taxon>
    </lineage>
</organism>
<dbReference type="InterPro" id="IPR012310">
    <property type="entry name" value="DNA_ligase_ATP-dep_cent"/>
</dbReference>
<dbReference type="OrthoDB" id="5503604at2"/>
<dbReference type="GO" id="GO:0003910">
    <property type="term" value="F:DNA ligase (ATP) activity"/>
    <property type="evidence" value="ECO:0007669"/>
    <property type="project" value="InterPro"/>
</dbReference>
<dbReference type="SUPFAM" id="SSF56091">
    <property type="entry name" value="DNA ligase/mRNA capping enzyme, catalytic domain"/>
    <property type="match status" value="1"/>
</dbReference>
<dbReference type="RefSeq" id="WP_013386376.1">
    <property type="nucleotide sequence ID" value="NC_014628.2"/>
</dbReference>
<dbReference type="PANTHER" id="PTHR45997:SF1">
    <property type="entry name" value="DNA LIGASE 4"/>
    <property type="match status" value="1"/>
</dbReference>
<feature type="domain" description="ATP-dependent DNA ligase family profile" evidence="1">
    <location>
        <begin position="19"/>
        <end position="199"/>
    </location>
</feature>
<dbReference type="GO" id="GO:0003677">
    <property type="term" value="F:DNA binding"/>
    <property type="evidence" value="ECO:0007669"/>
    <property type="project" value="InterPro"/>
</dbReference>
<dbReference type="GO" id="GO:0006297">
    <property type="term" value="P:nucleotide-excision repair, DNA gap filling"/>
    <property type="evidence" value="ECO:0007669"/>
    <property type="project" value="TreeGrafter"/>
</dbReference>